<sequence length="292" mass="30769">MGSYLMDPVIEWFAEQVLKMISGLLAFLTSGMFLSPDVTGLPQVRHLADKAAMVVNASFVLAIIAAGVMTMTASTVEMRFQAKAALPRLVVAFVASVFALPLTSALVTTANALTVAMVGQESAAGTAIESTKAHLSSILSNPLTLLVGVVIGLLVVGLGYYLAVSWIVRVFLLVILASIAPFAMACYCLEAASPVAQLWWRSVLGCLGTPTLQATTLSAGMGLLTTSDANLPIILGLPATDMVNLLIVVVILWVTVKIPSLMRRFVTQHGGPNVGGVIVRTVFVQSLTSRLR</sequence>
<accession>A0A8J3K5F0</accession>
<feature type="transmembrane region" description="Helical" evidence="1">
    <location>
        <begin position="12"/>
        <end position="34"/>
    </location>
</feature>
<feature type="transmembrane region" description="Helical" evidence="1">
    <location>
        <begin position="170"/>
        <end position="192"/>
    </location>
</feature>
<comment type="caution">
    <text evidence="2">The sequence shown here is derived from an EMBL/GenBank/DDBJ whole genome shotgun (WGS) entry which is preliminary data.</text>
</comment>
<evidence type="ECO:0000313" key="2">
    <source>
        <dbReference type="EMBL" id="GIF89809.1"/>
    </source>
</evidence>
<dbReference type="AlphaFoldDB" id="A0A8J3K5F0"/>
<gene>
    <name evidence="2" type="ORF">Cch02nite_32530</name>
</gene>
<dbReference type="RefSeq" id="WP_191838955.1">
    <property type="nucleotide sequence ID" value="NZ_BAAALB010000008.1"/>
</dbReference>
<evidence type="ECO:0000313" key="3">
    <source>
        <dbReference type="Proteomes" id="UP000619293"/>
    </source>
</evidence>
<keyword evidence="1" id="KW-1133">Transmembrane helix</keyword>
<keyword evidence="1" id="KW-0812">Transmembrane</keyword>
<organism evidence="2 3">
    <name type="scientific">Catellatospora chokoriensis</name>
    <dbReference type="NCBI Taxonomy" id="310353"/>
    <lineage>
        <taxon>Bacteria</taxon>
        <taxon>Bacillati</taxon>
        <taxon>Actinomycetota</taxon>
        <taxon>Actinomycetes</taxon>
        <taxon>Micromonosporales</taxon>
        <taxon>Micromonosporaceae</taxon>
        <taxon>Catellatospora</taxon>
    </lineage>
</organism>
<keyword evidence="1" id="KW-0472">Membrane</keyword>
<feature type="transmembrane region" description="Helical" evidence="1">
    <location>
        <begin position="231"/>
        <end position="254"/>
    </location>
</feature>
<evidence type="ECO:0000256" key="1">
    <source>
        <dbReference type="SAM" id="Phobius"/>
    </source>
</evidence>
<reference evidence="2 3" key="1">
    <citation type="submission" date="2021-01" db="EMBL/GenBank/DDBJ databases">
        <title>Whole genome shotgun sequence of Catellatospora chokoriensis NBRC 107358.</title>
        <authorList>
            <person name="Komaki H."/>
            <person name="Tamura T."/>
        </authorList>
    </citation>
    <scope>NUCLEOTIDE SEQUENCE [LARGE SCALE GENOMIC DNA]</scope>
    <source>
        <strain evidence="2 3">NBRC 107358</strain>
    </source>
</reference>
<dbReference type="Proteomes" id="UP000619293">
    <property type="component" value="Unassembled WGS sequence"/>
</dbReference>
<feature type="transmembrane region" description="Helical" evidence="1">
    <location>
        <begin position="85"/>
        <end position="107"/>
    </location>
</feature>
<feature type="transmembrane region" description="Helical" evidence="1">
    <location>
        <begin position="143"/>
        <end position="163"/>
    </location>
</feature>
<protein>
    <submittedName>
        <fullName evidence="2">Uncharacterized protein</fullName>
    </submittedName>
</protein>
<feature type="transmembrane region" description="Helical" evidence="1">
    <location>
        <begin position="54"/>
        <end position="73"/>
    </location>
</feature>
<proteinExistence type="predicted"/>
<dbReference type="EMBL" id="BONG01000018">
    <property type="protein sequence ID" value="GIF89809.1"/>
    <property type="molecule type" value="Genomic_DNA"/>
</dbReference>
<keyword evidence="3" id="KW-1185">Reference proteome</keyword>
<name>A0A8J3K5F0_9ACTN</name>